<sequence length="476" mass="55058">MSIQLFDRKINIYICVALTLFFLSLFTYLYLPAQAVIWWLIFVLTLVIACRNVTNGLLIMFAELFIGAQGHLFNWHLYGYDISLRIGIFIAVFIGFMVAIVKFKGQKWQQPYIYYLFLGSLLIAIVKGLYFNSSAVTFFDFNNYLFLLILPVVNYIYDRSFLQNVAKLMIAAVHVLALEALLLFYAFAHQLSWLDLGLLYKWVRDLRLYEITHVVENYYRIFSPSQIYSVVVLILLTIMLIYWQRRELVIKNNIYFWLSFFSAFVLLVISFSRSNWLAAIIVLPFMLFVFYYQKLLSWQQSIKVILIIGSSLALAILFIFICSGSWQGNVLQNRIDNLTEEAASSRLAQLQPLLVAINNQPFTGYGFGKMLTYQSADPRIQNSQNPQGNYTTSAFELGYLDIWLKIGLIGLIFYLGYLYSILKKNLYLPDILQKKAIYSLAFNYGLIALMIISIFSPYLNHPLGFGLILLAIVPHD</sequence>
<dbReference type="AlphaFoldDB" id="A0A2M7VDU6"/>
<dbReference type="Proteomes" id="UP000230405">
    <property type="component" value="Unassembled WGS sequence"/>
</dbReference>
<feature type="transmembrane region" description="Helical" evidence="5">
    <location>
        <begin position="112"/>
        <end position="130"/>
    </location>
</feature>
<comment type="subcellular location">
    <subcellularLocation>
        <location evidence="1">Membrane</location>
        <topology evidence="1">Multi-pass membrane protein</topology>
    </subcellularLocation>
</comment>
<feature type="transmembrane region" description="Helical" evidence="5">
    <location>
        <begin position="168"/>
        <end position="188"/>
    </location>
</feature>
<evidence type="ECO:0000256" key="3">
    <source>
        <dbReference type="ARBA" id="ARBA00022989"/>
    </source>
</evidence>
<dbReference type="Pfam" id="PF04932">
    <property type="entry name" value="Wzy_C"/>
    <property type="match status" value="1"/>
</dbReference>
<feature type="transmembrane region" description="Helical" evidence="5">
    <location>
        <begin position="82"/>
        <end position="100"/>
    </location>
</feature>
<evidence type="ECO:0000256" key="1">
    <source>
        <dbReference type="ARBA" id="ARBA00004141"/>
    </source>
</evidence>
<feature type="transmembrane region" description="Helical" evidence="5">
    <location>
        <begin position="36"/>
        <end position="53"/>
    </location>
</feature>
<feature type="transmembrane region" description="Helical" evidence="5">
    <location>
        <begin position="12"/>
        <end position="30"/>
    </location>
</feature>
<dbReference type="GO" id="GO:0016020">
    <property type="term" value="C:membrane"/>
    <property type="evidence" value="ECO:0007669"/>
    <property type="project" value="UniProtKB-SubCell"/>
</dbReference>
<organism evidence="7 8">
    <name type="scientific">Candidatus Komeilibacteria bacterium CG_4_10_14_0_2_um_filter_37_10</name>
    <dbReference type="NCBI Taxonomy" id="1974470"/>
    <lineage>
        <taxon>Bacteria</taxon>
        <taxon>Candidatus Komeiliibacteriota</taxon>
    </lineage>
</organism>
<accession>A0A2M7VDU6</accession>
<reference evidence="8" key="1">
    <citation type="submission" date="2017-09" db="EMBL/GenBank/DDBJ databases">
        <title>Depth-based differentiation of microbial function through sediment-hosted aquifers and enrichment of novel symbionts in the deep terrestrial subsurface.</title>
        <authorList>
            <person name="Probst A.J."/>
            <person name="Ladd B."/>
            <person name="Jarett J.K."/>
            <person name="Geller-Mcgrath D.E."/>
            <person name="Sieber C.M.K."/>
            <person name="Emerson J.B."/>
            <person name="Anantharaman K."/>
            <person name="Thomas B.C."/>
            <person name="Malmstrom R."/>
            <person name="Stieglmeier M."/>
            <person name="Klingl A."/>
            <person name="Woyke T."/>
            <person name="Ryan C.M."/>
            <person name="Banfield J.F."/>
        </authorList>
    </citation>
    <scope>NUCLEOTIDE SEQUENCE [LARGE SCALE GENOMIC DNA]</scope>
</reference>
<feature type="transmembrane region" description="Helical" evidence="5">
    <location>
        <begin position="402"/>
        <end position="419"/>
    </location>
</feature>
<keyword evidence="2 5" id="KW-0812">Transmembrane</keyword>
<evidence type="ECO:0000313" key="8">
    <source>
        <dbReference type="Proteomes" id="UP000230405"/>
    </source>
</evidence>
<feature type="transmembrane region" description="Helical" evidence="5">
    <location>
        <begin position="254"/>
        <end position="270"/>
    </location>
</feature>
<dbReference type="InterPro" id="IPR051533">
    <property type="entry name" value="WaaL-like"/>
</dbReference>
<keyword evidence="3 5" id="KW-1133">Transmembrane helix</keyword>
<evidence type="ECO:0000256" key="4">
    <source>
        <dbReference type="ARBA" id="ARBA00023136"/>
    </source>
</evidence>
<feature type="transmembrane region" description="Helical" evidence="5">
    <location>
        <begin position="136"/>
        <end position="156"/>
    </location>
</feature>
<feature type="transmembrane region" description="Helical" evidence="5">
    <location>
        <begin position="440"/>
        <end position="459"/>
    </location>
</feature>
<dbReference type="InterPro" id="IPR007016">
    <property type="entry name" value="O-antigen_ligase-rel_domated"/>
</dbReference>
<name>A0A2M7VDU6_9BACT</name>
<dbReference type="PANTHER" id="PTHR37422:SF13">
    <property type="entry name" value="LIPOPOLYSACCHARIDE BIOSYNTHESIS PROTEIN PA4999-RELATED"/>
    <property type="match status" value="1"/>
</dbReference>
<feature type="transmembrane region" description="Helical" evidence="5">
    <location>
        <begin position="225"/>
        <end position="242"/>
    </location>
</feature>
<dbReference type="PANTHER" id="PTHR37422">
    <property type="entry name" value="TEICHURONIC ACID BIOSYNTHESIS PROTEIN TUAE"/>
    <property type="match status" value="1"/>
</dbReference>
<evidence type="ECO:0000256" key="2">
    <source>
        <dbReference type="ARBA" id="ARBA00022692"/>
    </source>
</evidence>
<gene>
    <name evidence="7" type="ORF">COX77_03915</name>
</gene>
<dbReference type="EMBL" id="PFPO01000073">
    <property type="protein sequence ID" value="PIZ98646.1"/>
    <property type="molecule type" value="Genomic_DNA"/>
</dbReference>
<evidence type="ECO:0000256" key="5">
    <source>
        <dbReference type="SAM" id="Phobius"/>
    </source>
</evidence>
<proteinExistence type="predicted"/>
<comment type="caution">
    <text evidence="7">The sequence shown here is derived from an EMBL/GenBank/DDBJ whole genome shotgun (WGS) entry which is preliminary data.</text>
</comment>
<protein>
    <recommendedName>
        <fullName evidence="6">O-antigen ligase-related domain-containing protein</fullName>
    </recommendedName>
</protein>
<feature type="transmembrane region" description="Helical" evidence="5">
    <location>
        <begin position="276"/>
        <end position="292"/>
    </location>
</feature>
<evidence type="ECO:0000313" key="7">
    <source>
        <dbReference type="EMBL" id="PIZ98646.1"/>
    </source>
</evidence>
<keyword evidence="4 5" id="KW-0472">Membrane</keyword>
<evidence type="ECO:0000259" key="6">
    <source>
        <dbReference type="Pfam" id="PF04932"/>
    </source>
</evidence>
<feature type="domain" description="O-antigen ligase-related" evidence="6">
    <location>
        <begin position="259"/>
        <end position="415"/>
    </location>
</feature>
<feature type="transmembrane region" description="Helical" evidence="5">
    <location>
        <begin position="304"/>
        <end position="326"/>
    </location>
</feature>